<dbReference type="AlphaFoldDB" id="A0A2K3JX15"/>
<protein>
    <submittedName>
        <fullName evidence="1">Heat shock protein</fullName>
    </submittedName>
</protein>
<dbReference type="Proteomes" id="UP000236291">
    <property type="component" value="Unassembled WGS sequence"/>
</dbReference>
<sequence>AHSTDSWQWRPDPATGYSVRGAYQLLTSHVSVTMDDADNLIWHPQLILACLDVERLSQPITYLSPAVLLVLFGI</sequence>
<organism evidence="1 2">
    <name type="scientific">Trifolium pratense</name>
    <name type="common">Red clover</name>
    <dbReference type="NCBI Taxonomy" id="57577"/>
    <lineage>
        <taxon>Eukaryota</taxon>
        <taxon>Viridiplantae</taxon>
        <taxon>Streptophyta</taxon>
        <taxon>Embryophyta</taxon>
        <taxon>Tracheophyta</taxon>
        <taxon>Spermatophyta</taxon>
        <taxon>Magnoliopsida</taxon>
        <taxon>eudicotyledons</taxon>
        <taxon>Gunneridae</taxon>
        <taxon>Pentapetalae</taxon>
        <taxon>rosids</taxon>
        <taxon>fabids</taxon>
        <taxon>Fabales</taxon>
        <taxon>Fabaceae</taxon>
        <taxon>Papilionoideae</taxon>
        <taxon>50 kb inversion clade</taxon>
        <taxon>NPAAA clade</taxon>
        <taxon>Hologalegina</taxon>
        <taxon>IRL clade</taxon>
        <taxon>Trifolieae</taxon>
        <taxon>Trifolium</taxon>
    </lineage>
</organism>
<gene>
    <name evidence="1" type="ORF">L195_g059270</name>
</gene>
<dbReference type="EMBL" id="ASHM01128397">
    <property type="protein sequence ID" value="PNX58595.1"/>
    <property type="molecule type" value="Genomic_DNA"/>
</dbReference>
<feature type="non-terminal residue" evidence="1">
    <location>
        <position position="1"/>
    </location>
</feature>
<keyword evidence="1" id="KW-0346">Stress response</keyword>
<comment type="caution">
    <text evidence="1">The sequence shown here is derived from an EMBL/GenBank/DDBJ whole genome shotgun (WGS) entry which is preliminary data.</text>
</comment>
<proteinExistence type="predicted"/>
<evidence type="ECO:0000313" key="1">
    <source>
        <dbReference type="EMBL" id="PNX58595.1"/>
    </source>
</evidence>
<evidence type="ECO:0000313" key="2">
    <source>
        <dbReference type="Proteomes" id="UP000236291"/>
    </source>
</evidence>
<accession>A0A2K3JX15</accession>
<reference evidence="1 2" key="2">
    <citation type="journal article" date="2017" name="Front. Plant Sci.">
        <title>Gene Classification and Mining of Molecular Markers Useful in Red Clover (Trifolium pratense) Breeding.</title>
        <authorList>
            <person name="Istvanek J."/>
            <person name="Dluhosova J."/>
            <person name="Dluhos P."/>
            <person name="Patkova L."/>
            <person name="Nedelnik J."/>
            <person name="Repkova J."/>
        </authorList>
    </citation>
    <scope>NUCLEOTIDE SEQUENCE [LARGE SCALE GENOMIC DNA]</scope>
    <source>
        <strain evidence="2">cv. Tatra</strain>
        <tissue evidence="1">Young leaves</tissue>
    </source>
</reference>
<reference evidence="1 2" key="1">
    <citation type="journal article" date="2014" name="Am. J. Bot.">
        <title>Genome assembly and annotation for red clover (Trifolium pratense; Fabaceae).</title>
        <authorList>
            <person name="Istvanek J."/>
            <person name="Jaros M."/>
            <person name="Krenek A."/>
            <person name="Repkova J."/>
        </authorList>
    </citation>
    <scope>NUCLEOTIDE SEQUENCE [LARGE SCALE GENOMIC DNA]</scope>
    <source>
        <strain evidence="2">cv. Tatra</strain>
        <tissue evidence="1">Young leaves</tissue>
    </source>
</reference>
<name>A0A2K3JX15_TRIPR</name>